<dbReference type="EMBL" id="AYXY01000026">
    <property type="protein sequence ID" value="ETN94177.1"/>
    <property type="molecule type" value="Genomic_DNA"/>
</dbReference>
<keyword evidence="1" id="KW-0732">Signal</keyword>
<dbReference type="RefSeq" id="WP_051413597.1">
    <property type="nucleotide sequence ID" value="NZ_AYXY01000026.1"/>
</dbReference>
<organism evidence="2 3">
    <name type="scientific">Zhouia amylolytica AD3</name>
    <dbReference type="NCBI Taxonomy" id="1286632"/>
    <lineage>
        <taxon>Bacteria</taxon>
        <taxon>Pseudomonadati</taxon>
        <taxon>Bacteroidota</taxon>
        <taxon>Flavobacteriia</taxon>
        <taxon>Flavobacteriales</taxon>
        <taxon>Flavobacteriaceae</taxon>
        <taxon>Zhouia</taxon>
    </lineage>
</organism>
<dbReference type="Pfam" id="PF04338">
    <property type="entry name" value="DUF481"/>
    <property type="match status" value="1"/>
</dbReference>
<dbReference type="AlphaFoldDB" id="W2ULH1"/>
<evidence type="ECO:0008006" key="4">
    <source>
        <dbReference type="Google" id="ProtNLM"/>
    </source>
</evidence>
<evidence type="ECO:0000256" key="1">
    <source>
        <dbReference type="SAM" id="SignalP"/>
    </source>
</evidence>
<gene>
    <name evidence="2" type="ORF">P278_29810</name>
</gene>
<dbReference type="eggNOG" id="COG3137">
    <property type="taxonomic scope" value="Bacteria"/>
</dbReference>
<sequence>MKFYQPHQGTFKLIYVFLCLLFFKAHGQNDTITLKNQDRLIGEIKQMSKGVLTIETDYSDDDFKVTWVEIQQIISTQNFLVTLKDGRRINASQISHKESSDEIILKEEDNKVITIHVEDIVFIRSVKKDFISRLDASLSFGFNFTKSKNLKQLTVRSTLGYTANFWSVEGSYNSVRSNQDDSDEIHRTDAYVAFNYFLKKDRFILFSSEFLANTEQQLDLRLTHKLGFGKYFVHTNRMYLGSGGGIALNNENYFNDDDDRKSAELFGMVEVNMFDYENISLLSNLTVYPSLTESGRWRTDFKVDLKYDLPLDFFIKLGITYNYDNKPVQGSAYDDYILQTTFGWEL</sequence>
<evidence type="ECO:0000313" key="3">
    <source>
        <dbReference type="Proteomes" id="UP000018850"/>
    </source>
</evidence>
<dbReference type="Proteomes" id="UP000018850">
    <property type="component" value="Unassembled WGS sequence"/>
</dbReference>
<accession>W2ULH1</accession>
<feature type="signal peptide" evidence="1">
    <location>
        <begin position="1"/>
        <end position="27"/>
    </location>
</feature>
<proteinExistence type="predicted"/>
<evidence type="ECO:0000313" key="2">
    <source>
        <dbReference type="EMBL" id="ETN94177.1"/>
    </source>
</evidence>
<reference evidence="2 3" key="2">
    <citation type="journal article" date="2016" name="Genome Announc.">
        <title>Draft Genome Sequence of Zhouia amylolytica AD3, Isolated from Tidal Flat Sediment.</title>
        <authorList>
            <person name="Jia B."/>
            <person name="Jin H.M."/>
            <person name="Lee H.J."/>
            <person name="Jeon C.O."/>
        </authorList>
    </citation>
    <scope>NUCLEOTIDE SEQUENCE [LARGE SCALE GENOMIC DNA]</scope>
    <source>
        <strain evidence="2 3">AD3</strain>
    </source>
</reference>
<feature type="chain" id="PRO_5004826415" description="Salt-induced outer membrane protein" evidence="1">
    <location>
        <begin position="28"/>
        <end position="346"/>
    </location>
</feature>
<protein>
    <recommendedName>
        <fullName evidence="4">Salt-induced outer membrane protein</fullName>
    </recommendedName>
</protein>
<reference evidence="3" key="1">
    <citation type="submission" date="2013-11" db="EMBL/GenBank/DDBJ databases">
        <title>Draft genome sequence from a member of Zhouia, isolated tidal flat.</title>
        <authorList>
            <person name="Jin H."/>
            <person name="Jeon C.O."/>
        </authorList>
    </citation>
    <scope>NUCLEOTIDE SEQUENCE [LARGE SCALE GENOMIC DNA]</scope>
    <source>
        <strain evidence="3">AD3</strain>
    </source>
</reference>
<dbReference type="InterPro" id="IPR007433">
    <property type="entry name" value="DUF481"/>
</dbReference>
<keyword evidence="3" id="KW-1185">Reference proteome</keyword>
<name>W2ULH1_9FLAO</name>
<comment type="caution">
    <text evidence="2">The sequence shown here is derived from an EMBL/GenBank/DDBJ whole genome shotgun (WGS) entry which is preliminary data.</text>
</comment>
<dbReference type="STRING" id="376730.SAMN04487906_0337"/>